<dbReference type="AlphaFoldDB" id="A0A6G0YBY1"/>
<dbReference type="EMBL" id="VUJU01004925">
    <property type="protein sequence ID" value="KAF0752818.1"/>
    <property type="molecule type" value="Genomic_DNA"/>
</dbReference>
<proteinExistence type="predicted"/>
<protein>
    <submittedName>
        <fullName evidence="1">Uncharacterized protein</fullName>
    </submittedName>
</protein>
<evidence type="ECO:0000313" key="2">
    <source>
        <dbReference type="Proteomes" id="UP000478052"/>
    </source>
</evidence>
<accession>A0A6G0YBY1</accession>
<keyword evidence="2" id="KW-1185">Reference proteome</keyword>
<reference evidence="1 2" key="1">
    <citation type="submission" date="2019-08" db="EMBL/GenBank/DDBJ databases">
        <title>Whole genome of Aphis craccivora.</title>
        <authorList>
            <person name="Voronova N.V."/>
            <person name="Shulinski R.S."/>
            <person name="Bandarenka Y.V."/>
            <person name="Zhorov D.G."/>
            <person name="Warner D."/>
        </authorList>
    </citation>
    <scope>NUCLEOTIDE SEQUENCE [LARGE SCALE GENOMIC DNA]</scope>
    <source>
        <strain evidence="1">180601</strain>
        <tissue evidence="1">Whole Body</tissue>
    </source>
</reference>
<name>A0A6G0YBY1_APHCR</name>
<organism evidence="1 2">
    <name type="scientific">Aphis craccivora</name>
    <name type="common">Cowpea aphid</name>
    <dbReference type="NCBI Taxonomy" id="307492"/>
    <lineage>
        <taxon>Eukaryota</taxon>
        <taxon>Metazoa</taxon>
        <taxon>Ecdysozoa</taxon>
        <taxon>Arthropoda</taxon>
        <taxon>Hexapoda</taxon>
        <taxon>Insecta</taxon>
        <taxon>Pterygota</taxon>
        <taxon>Neoptera</taxon>
        <taxon>Paraneoptera</taxon>
        <taxon>Hemiptera</taxon>
        <taxon>Sternorrhyncha</taxon>
        <taxon>Aphidomorpha</taxon>
        <taxon>Aphidoidea</taxon>
        <taxon>Aphididae</taxon>
        <taxon>Aphidini</taxon>
        <taxon>Aphis</taxon>
        <taxon>Aphis</taxon>
    </lineage>
</organism>
<comment type="caution">
    <text evidence="1">The sequence shown here is derived from an EMBL/GenBank/DDBJ whole genome shotgun (WGS) entry which is preliminary data.</text>
</comment>
<evidence type="ECO:0000313" key="1">
    <source>
        <dbReference type="EMBL" id="KAF0752818.1"/>
    </source>
</evidence>
<dbReference type="Proteomes" id="UP000478052">
    <property type="component" value="Unassembled WGS sequence"/>
</dbReference>
<sequence length="86" mass="10080">MLNYPSEAIDVDYIEKLKDRYDATLLAERVDVLVELVKLAGFDRVNVTDYAVMDVAKMKKVYFFLSNLKYRRKMLTKVLAKIKRGE</sequence>
<gene>
    <name evidence="1" type="ORF">FWK35_00015233</name>
</gene>